<dbReference type="PIRSF" id="PIRSF006232">
    <property type="entry name" value="Pirin"/>
    <property type="match status" value="1"/>
</dbReference>
<dbReference type="InterPro" id="IPR003829">
    <property type="entry name" value="Pirin_N_dom"/>
</dbReference>
<organism evidence="5 6">
    <name type="scientific">Colwellia psychrerythraea</name>
    <name type="common">Vibrio psychroerythus</name>
    <dbReference type="NCBI Taxonomy" id="28229"/>
    <lineage>
        <taxon>Bacteria</taxon>
        <taxon>Pseudomonadati</taxon>
        <taxon>Pseudomonadota</taxon>
        <taxon>Gammaproteobacteria</taxon>
        <taxon>Alteromonadales</taxon>
        <taxon>Colwelliaceae</taxon>
        <taxon>Colwellia</taxon>
    </lineage>
</organism>
<feature type="domain" description="Pirin N-terminal" evidence="3">
    <location>
        <begin position="34"/>
        <end position="132"/>
    </location>
</feature>
<name>A0A099KL65_COLPS</name>
<dbReference type="EMBL" id="JQEC01000044">
    <property type="protein sequence ID" value="KGJ91000.1"/>
    <property type="molecule type" value="Genomic_DNA"/>
</dbReference>
<comment type="similarity">
    <text evidence="1 2">Belongs to the pirin family.</text>
</comment>
<accession>A0A099KL65</accession>
<dbReference type="InterPro" id="IPR012093">
    <property type="entry name" value="Pirin"/>
</dbReference>
<evidence type="ECO:0000313" key="5">
    <source>
        <dbReference type="EMBL" id="KGJ91000.1"/>
    </source>
</evidence>
<dbReference type="PANTHER" id="PTHR13903">
    <property type="entry name" value="PIRIN-RELATED"/>
    <property type="match status" value="1"/>
</dbReference>
<comment type="caution">
    <text evidence="5">The sequence shown here is derived from an EMBL/GenBank/DDBJ whole genome shotgun (WGS) entry which is preliminary data.</text>
</comment>
<dbReference type="InterPro" id="IPR008778">
    <property type="entry name" value="Pirin_C_dom"/>
</dbReference>
<dbReference type="SUPFAM" id="SSF51182">
    <property type="entry name" value="RmlC-like cupins"/>
    <property type="match status" value="1"/>
</dbReference>
<evidence type="ECO:0000256" key="1">
    <source>
        <dbReference type="ARBA" id="ARBA00008416"/>
    </source>
</evidence>
<dbReference type="CDD" id="cd02247">
    <property type="entry name" value="cupin_pirin_C"/>
    <property type="match status" value="1"/>
</dbReference>
<dbReference type="InterPro" id="IPR011051">
    <property type="entry name" value="RmlC_Cupin_sf"/>
</dbReference>
<dbReference type="OrthoDB" id="9780903at2"/>
<proteinExistence type="inferred from homology"/>
<evidence type="ECO:0000259" key="4">
    <source>
        <dbReference type="Pfam" id="PF05726"/>
    </source>
</evidence>
<evidence type="ECO:0000259" key="3">
    <source>
        <dbReference type="Pfam" id="PF02678"/>
    </source>
</evidence>
<evidence type="ECO:0000256" key="2">
    <source>
        <dbReference type="RuleBase" id="RU003457"/>
    </source>
</evidence>
<evidence type="ECO:0000313" key="6">
    <source>
        <dbReference type="Proteomes" id="UP000029868"/>
    </source>
</evidence>
<dbReference type="InterPro" id="IPR014710">
    <property type="entry name" value="RmlC-like_jellyroll"/>
</dbReference>
<dbReference type="PATRIC" id="fig|28229.3.peg.3328"/>
<feature type="domain" description="Pirin C-terminal" evidence="4">
    <location>
        <begin position="203"/>
        <end position="289"/>
    </location>
</feature>
<dbReference type="PANTHER" id="PTHR13903:SF8">
    <property type="entry name" value="PIRIN"/>
    <property type="match status" value="1"/>
</dbReference>
<dbReference type="AlphaFoldDB" id="A0A099KL65"/>
<protein>
    <submittedName>
        <fullName evidence="5">Pirin domain protein</fullName>
    </submittedName>
</protein>
<dbReference type="Pfam" id="PF05726">
    <property type="entry name" value="Pirin_C"/>
    <property type="match status" value="1"/>
</dbReference>
<dbReference type="Gene3D" id="2.60.120.10">
    <property type="entry name" value="Jelly Rolls"/>
    <property type="match status" value="2"/>
</dbReference>
<dbReference type="RefSeq" id="WP_033083305.1">
    <property type="nucleotide sequence ID" value="NZ_JQEC01000044.1"/>
</dbReference>
<dbReference type="Proteomes" id="UP000029868">
    <property type="component" value="Unassembled WGS sequence"/>
</dbReference>
<dbReference type="Pfam" id="PF02678">
    <property type="entry name" value="Pirin"/>
    <property type="match status" value="1"/>
</dbReference>
<gene>
    <name evidence="5" type="ORF">GAB14E_0664</name>
</gene>
<sequence length="289" mass="32161">MHIYKVGNQRIDGLIPGTSGERAFPTKQLGYQSKDNLNGTDPFIMLDHIGPSKMAEGWRLGGQEGIHPHRGFETMTFMFKGNLHHLDTVFTERPLLTNGSVQQMNAGKGIRHGGDFWADEDDSEFHEIQLWINNPADKKMSEPYVRNYSANNISSFEQDGIQLRLIAGSYQGEKGPVQTFADIRVLHGTVTQQHNKDKPSYIALEQQHASQLIFVMTGSVQVNEKVVHAGETAVLKNLPEIVLSGEENSQFLLISGKPLKEPCVFAGPFVMNSHEQIQQAFADVDSGVF</sequence>
<reference evidence="5 6" key="1">
    <citation type="submission" date="2014-08" db="EMBL/GenBank/DDBJ databases">
        <title>Genomic and Phenotypic Diversity of Colwellia psychrerythraea strains from Disparate Marine Basins.</title>
        <authorList>
            <person name="Techtmann S.M."/>
            <person name="Stelling S.C."/>
            <person name="Utturkar S.M."/>
            <person name="Alshibli N."/>
            <person name="Harris A."/>
            <person name="Brown S.D."/>
            <person name="Hazen T.C."/>
        </authorList>
    </citation>
    <scope>NUCLEOTIDE SEQUENCE [LARGE SCALE GENOMIC DNA]</scope>
    <source>
        <strain evidence="5 6">GAB14E</strain>
    </source>
</reference>